<dbReference type="AlphaFoldDB" id="A0A8H5P8L0"/>
<accession>A0A8H5P8L0</accession>
<sequence>MHYGLTASLALELVQISNTWIEKVAIRSNGDLLMTAIGEGKVYSSSPNTTPAAYNPIFNIEGVNALSGIAEVGRDVFAVTGGVFEGMYENNTMSLLLLKFDGHNLSISTVFQKSKYGPVNGILALPRYKHIILAADAERGQILRIDTNTGHVGVAIKDKALTPIPGGLFPISVNGINVFDGYLYFTNTAHQSFNWVKIDGVGNKLGNFEVLSKLEMVPLMPRMTLPWIDMETLSGGQIVEVKL</sequence>
<gene>
    <name evidence="1" type="ORF">FPANT_5497</name>
</gene>
<dbReference type="Gene3D" id="2.120.10.30">
    <property type="entry name" value="TolB, C-terminal domain"/>
    <property type="match status" value="1"/>
</dbReference>
<keyword evidence="2" id="KW-1185">Reference proteome</keyword>
<evidence type="ECO:0000313" key="2">
    <source>
        <dbReference type="Proteomes" id="UP000544095"/>
    </source>
</evidence>
<dbReference type="InterPro" id="IPR052998">
    <property type="entry name" value="Hetero-Diels-Alderase-like"/>
</dbReference>
<dbReference type="EMBL" id="JAAOAR010000265">
    <property type="protein sequence ID" value="KAF5592044.1"/>
    <property type="molecule type" value="Genomic_DNA"/>
</dbReference>
<dbReference type="Proteomes" id="UP000544095">
    <property type="component" value="Unassembled WGS sequence"/>
</dbReference>
<dbReference type="SUPFAM" id="SSF63829">
    <property type="entry name" value="Calcium-dependent phosphotriesterase"/>
    <property type="match status" value="1"/>
</dbReference>
<dbReference type="PANTHER" id="PTHR42060">
    <property type="entry name" value="NHL REPEAT-CONTAINING PROTEIN-RELATED"/>
    <property type="match status" value="1"/>
</dbReference>
<reference evidence="1 2" key="1">
    <citation type="submission" date="2020-05" db="EMBL/GenBank/DDBJ databases">
        <title>Identification and distribution of gene clusters putatively required for synthesis of sphingolipid metabolism inhibitors in phylogenetically diverse species of the filamentous fungus Fusarium.</title>
        <authorList>
            <person name="Kim H.-S."/>
            <person name="Busman M."/>
            <person name="Brown D.W."/>
            <person name="Divon H."/>
            <person name="Uhlig S."/>
            <person name="Proctor R.H."/>
        </authorList>
    </citation>
    <scope>NUCLEOTIDE SEQUENCE [LARGE SCALE GENOMIC DNA]</scope>
    <source>
        <strain evidence="1 2">NRRL 25211</strain>
    </source>
</reference>
<name>A0A8H5P8L0_9HYPO</name>
<proteinExistence type="predicted"/>
<dbReference type="InterPro" id="IPR011042">
    <property type="entry name" value="6-blade_b-propeller_TolB-like"/>
</dbReference>
<organism evidence="1 2">
    <name type="scientific">Fusarium pseudoanthophilum</name>
    <dbReference type="NCBI Taxonomy" id="48495"/>
    <lineage>
        <taxon>Eukaryota</taxon>
        <taxon>Fungi</taxon>
        <taxon>Dikarya</taxon>
        <taxon>Ascomycota</taxon>
        <taxon>Pezizomycotina</taxon>
        <taxon>Sordariomycetes</taxon>
        <taxon>Hypocreomycetidae</taxon>
        <taxon>Hypocreales</taxon>
        <taxon>Nectriaceae</taxon>
        <taxon>Fusarium</taxon>
        <taxon>Fusarium fujikuroi species complex</taxon>
    </lineage>
</organism>
<comment type="caution">
    <text evidence="1">The sequence shown here is derived from an EMBL/GenBank/DDBJ whole genome shotgun (WGS) entry which is preliminary data.</text>
</comment>
<evidence type="ECO:0000313" key="1">
    <source>
        <dbReference type="EMBL" id="KAF5592044.1"/>
    </source>
</evidence>
<protein>
    <submittedName>
        <fullName evidence="1">Uncharacterized protein</fullName>
    </submittedName>
</protein>
<dbReference type="PANTHER" id="PTHR42060:SF1">
    <property type="entry name" value="NHL REPEAT-CONTAINING PROTEIN"/>
    <property type="match status" value="1"/>
</dbReference>